<evidence type="ECO:0000313" key="4">
    <source>
        <dbReference type="Proteomes" id="UP001302602"/>
    </source>
</evidence>
<evidence type="ECO:0000313" key="3">
    <source>
        <dbReference type="EMBL" id="KAK4118745.1"/>
    </source>
</evidence>
<feature type="signal peptide" evidence="1">
    <location>
        <begin position="1"/>
        <end position="19"/>
    </location>
</feature>
<proteinExistence type="predicted"/>
<keyword evidence="4" id="KW-1185">Reference proteome</keyword>
<dbReference type="Proteomes" id="UP001302602">
    <property type="component" value="Unassembled WGS sequence"/>
</dbReference>
<evidence type="ECO:0000259" key="2">
    <source>
        <dbReference type="Pfam" id="PF25488"/>
    </source>
</evidence>
<protein>
    <recommendedName>
        <fullName evidence="2">RNase T2-like C-terminal domain-containing protein</fullName>
    </recommendedName>
</protein>
<gene>
    <name evidence="3" type="ORF">N657DRAFT_650938</name>
</gene>
<dbReference type="InterPro" id="IPR057328">
    <property type="entry name" value="RNaseT2L_C"/>
</dbReference>
<dbReference type="Pfam" id="PF25488">
    <property type="entry name" value="RNaseT2L_C"/>
    <property type="match status" value="1"/>
</dbReference>
<dbReference type="EMBL" id="MU853260">
    <property type="protein sequence ID" value="KAK4118745.1"/>
    <property type="molecule type" value="Genomic_DNA"/>
</dbReference>
<feature type="chain" id="PRO_5042909427" description="RNase T2-like C-terminal domain-containing protein" evidence="1">
    <location>
        <begin position="20"/>
        <end position="172"/>
    </location>
</feature>
<name>A0AAN6YYD6_9PEZI</name>
<evidence type="ECO:0000256" key="1">
    <source>
        <dbReference type="SAM" id="SignalP"/>
    </source>
</evidence>
<reference evidence="3" key="2">
    <citation type="submission" date="2023-05" db="EMBL/GenBank/DDBJ databases">
        <authorList>
            <consortium name="Lawrence Berkeley National Laboratory"/>
            <person name="Steindorff A."/>
            <person name="Hensen N."/>
            <person name="Bonometti L."/>
            <person name="Westerberg I."/>
            <person name="Brannstrom I.O."/>
            <person name="Guillou S."/>
            <person name="Cros-Aarteil S."/>
            <person name="Calhoun S."/>
            <person name="Haridas S."/>
            <person name="Kuo A."/>
            <person name="Mondo S."/>
            <person name="Pangilinan J."/>
            <person name="Riley R."/>
            <person name="Labutti K."/>
            <person name="Andreopoulos B."/>
            <person name="Lipzen A."/>
            <person name="Chen C."/>
            <person name="Yanf M."/>
            <person name="Daum C."/>
            <person name="Ng V."/>
            <person name="Clum A."/>
            <person name="Ohm R."/>
            <person name="Martin F."/>
            <person name="Silar P."/>
            <person name="Natvig D."/>
            <person name="Lalanne C."/>
            <person name="Gautier V."/>
            <person name="Ament-Velasquez S.L."/>
            <person name="Kruys A."/>
            <person name="Hutchinson M.I."/>
            <person name="Powell A.J."/>
            <person name="Barry K."/>
            <person name="Miller A.N."/>
            <person name="Grigoriev I.V."/>
            <person name="Debuchy R."/>
            <person name="Gladieux P."/>
            <person name="Thoren M.H."/>
            <person name="Johannesson H."/>
        </authorList>
    </citation>
    <scope>NUCLEOTIDE SEQUENCE</scope>
    <source>
        <strain evidence="3">CBS 731.68</strain>
    </source>
</reference>
<keyword evidence="1" id="KW-0732">Signal</keyword>
<organism evidence="3 4">
    <name type="scientific">Parathielavia appendiculata</name>
    <dbReference type="NCBI Taxonomy" id="2587402"/>
    <lineage>
        <taxon>Eukaryota</taxon>
        <taxon>Fungi</taxon>
        <taxon>Dikarya</taxon>
        <taxon>Ascomycota</taxon>
        <taxon>Pezizomycotina</taxon>
        <taxon>Sordariomycetes</taxon>
        <taxon>Sordariomycetidae</taxon>
        <taxon>Sordariales</taxon>
        <taxon>Chaetomiaceae</taxon>
        <taxon>Parathielavia</taxon>
    </lineage>
</organism>
<dbReference type="RefSeq" id="XP_062642518.1">
    <property type="nucleotide sequence ID" value="XM_062794061.1"/>
</dbReference>
<feature type="domain" description="RNase T2-like C-terminal" evidence="2">
    <location>
        <begin position="29"/>
        <end position="101"/>
    </location>
</feature>
<dbReference type="AlphaFoldDB" id="A0AAN6YYD6"/>
<accession>A0AAN6YYD6</accession>
<comment type="caution">
    <text evidence="3">The sequence shown here is derived from an EMBL/GenBank/DDBJ whole genome shotgun (WGS) entry which is preliminary data.</text>
</comment>
<dbReference type="GeneID" id="87830830"/>
<sequence length="172" mass="18928">MYLPTIVTLTLSSLAVSTALPTTSSSPMSFTGKGQLRTLWSDGDHTDLGCITDAGLWTGNNTLCGTFTGTPTSNSNLRTFNLTSAAGPCRIWGSTFICEQWNGGYPSIYEFGIWPYPNSIPGVDCLRWSKYGMMGNPEGNPTGPEDSPREIRLLSYIEKPKWVWLTWESLEN</sequence>
<reference evidence="3" key="1">
    <citation type="journal article" date="2023" name="Mol. Phylogenet. Evol.">
        <title>Genome-scale phylogeny and comparative genomics of the fungal order Sordariales.</title>
        <authorList>
            <person name="Hensen N."/>
            <person name="Bonometti L."/>
            <person name="Westerberg I."/>
            <person name="Brannstrom I.O."/>
            <person name="Guillou S."/>
            <person name="Cros-Aarteil S."/>
            <person name="Calhoun S."/>
            <person name="Haridas S."/>
            <person name="Kuo A."/>
            <person name="Mondo S."/>
            <person name="Pangilinan J."/>
            <person name="Riley R."/>
            <person name="LaButti K."/>
            <person name="Andreopoulos B."/>
            <person name="Lipzen A."/>
            <person name="Chen C."/>
            <person name="Yan M."/>
            <person name="Daum C."/>
            <person name="Ng V."/>
            <person name="Clum A."/>
            <person name="Steindorff A."/>
            <person name="Ohm R.A."/>
            <person name="Martin F."/>
            <person name="Silar P."/>
            <person name="Natvig D.O."/>
            <person name="Lalanne C."/>
            <person name="Gautier V."/>
            <person name="Ament-Velasquez S.L."/>
            <person name="Kruys A."/>
            <person name="Hutchinson M.I."/>
            <person name="Powell A.J."/>
            <person name="Barry K."/>
            <person name="Miller A.N."/>
            <person name="Grigoriev I.V."/>
            <person name="Debuchy R."/>
            <person name="Gladieux P."/>
            <person name="Hiltunen Thoren M."/>
            <person name="Johannesson H."/>
        </authorList>
    </citation>
    <scope>NUCLEOTIDE SEQUENCE</scope>
    <source>
        <strain evidence="3">CBS 731.68</strain>
    </source>
</reference>